<reference evidence="1 2" key="1">
    <citation type="journal article" date="2019" name="Commun. Biol.">
        <title>The bagworm genome reveals a unique fibroin gene that provides high tensile strength.</title>
        <authorList>
            <person name="Kono N."/>
            <person name="Nakamura H."/>
            <person name="Ohtoshi R."/>
            <person name="Tomita M."/>
            <person name="Numata K."/>
            <person name="Arakawa K."/>
        </authorList>
    </citation>
    <scope>NUCLEOTIDE SEQUENCE [LARGE SCALE GENOMIC DNA]</scope>
</reference>
<name>A0A4C1YCL9_EUMVA</name>
<evidence type="ECO:0000313" key="2">
    <source>
        <dbReference type="Proteomes" id="UP000299102"/>
    </source>
</evidence>
<evidence type="ECO:0000313" key="1">
    <source>
        <dbReference type="EMBL" id="GBP72592.1"/>
    </source>
</evidence>
<dbReference type="AlphaFoldDB" id="A0A4C1YCL9"/>
<proteinExistence type="predicted"/>
<keyword evidence="2" id="KW-1185">Reference proteome</keyword>
<sequence length="231" mass="26982">MYSVEWQKRGLPHARILLWLEEKIHLNDIDKLISAEFPDRNEDSILYDIIKTHMLHSMCEVINSNSPCMKDGRYSKRYPKVLVEHTIAGEDGYSSYRRRSPEQGSDQATFALRHNEHDEVTRFQSGRYFVLRRRSIRDPSYYSYKKQQGVFNRRGRGRAVDGVCGIYKEHVIGRVYTVYPNNIVYACFCIQCGDLLRLPIFERSMGSNILATEMLAERNTYLMMTSTGMTL</sequence>
<gene>
    <name evidence="1" type="ORF">EVAR_50894_1</name>
</gene>
<organism evidence="1 2">
    <name type="scientific">Eumeta variegata</name>
    <name type="common">Bagworm moth</name>
    <name type="synonym">Eumeta japonica</name>
    <dbReference type="NCBI Taxonomy" id="151549"/>
    <lineage>
        <taxon>Eukaryota</taxon>
        <taxon>Metazoa</taxon>
        <taxon>Ecdysozoa</taxon>
        <taxon>Arthropoda</taxon>
        <taxon>Hexapoda</taxon>
        <taxon>Insecta</taxon>
        <taxon>Pterygota</taxon>
        <taxon>Neoptera</taxon>
        <taxon>Endopterygota</taxon>
        <taxon>Lepidoptera</taxon>
        <taxon>Glossata</taxon>
        <taxon>Ditrysia</taxon>
        <taxon>Tineoidea</taxon>
        <taxon>Psychidae</taxon>
        <taxon>Oiketicinae</taxon>
        <taxon>Eumeta</taxon>
    </lineage>
</organism>
<dbReference type="EMBL" id="BGZK01001151">
    <property type="protein sequence ID" value="GBP72592.1"/>
    <property type="molecule type" value="Genomic_DNA"/>
</dbReference>
<comment type="caution">
    <text evidence="1">The sequence shown here is derived from an EMBL/GenBank/DDBJ whole genome shotgun (WGS) entry which is preliminary data.</text>
</comment>
<dbReference type="Proteomes" id="UP000299102">
    <property type="component" value="Unassembled WGS sequence"/>
</dbReference>
<accession>A0A4C1YCL9</accession>
<protein>
    <submittedName>
        <fullName evidence="1">Uncharacterized protein</fullName>
    </submittedName>
</protein>
<dbReference type="OrthoDB" id="1728974at2759"/>
<dbReference type="STRING" id="151549.A0A4C1YCL9"/>